<evidence type="ECO:0000256" key="1">
    <source>
        <dbReference type="ARBA" id="ARBA00004300"/>
    </source>
</evidence>
<dbReference type="GO" id="GO:0005813">
    <property type="term" value="C:centrosome"/>
    <property type="evidence" value="ECO:0007669"/>
    <property type="project" value="UniProtKB-SubCell"/>
</dbReference>
<gene>
    <name evidence="6" type="ORF">AAFF_G00333410</name>
</gene>
<dbReference type="EMBL" id="JAINUG010000510">
    <property type="protein sequence ID" value="KAJ8367067.1"/>
    <property type="molecule type" value="Genomic_DNA"/>
</dbReference>
<organism evidence="6 7">
    <name type="scientific">Aldrovandia affinis</name>
    <dbReference type="NCBI Taxonomy" id="143900"/>
    <lineage>
        <taxon>Eukaryota</taxon>
        <taxon>Metazoa</taxon>
        <taxon>Chordata</taxon>
        <taxon>Craniata</taxon>
        <taxon>Vertebrata</taxon>
        <taxon>Euteleostomi</taxon>
        <taxon>Actinopterygii</taxon>
        <taxon>Neopterygii</taxon>
        <taxon>Teleostei</taxon>
        <taxon>Notacanthiformes</taxon>
        <taxon>Halosauridae</taxon>
        <taxon>Aldrovandia</taxon>
    </lineage>
</organism>
<dbReference type="PANTHER" id="PTHR44981">
    <property type="entry name" value="PERICENTRIN-LIKE PROTEIN, ISOFORM F"/>
    <property type="match status" value="1"/>
</dbReference>
<dbReference type="AlphaFoldDB" id="A0AAD7R6N6"/>
<name>A0AAD7R6N6_9TELE</name>
<comment type="subcellular location">
    <subcellularLocation>
        <location evidence="1">Cytoplasm</location>
        <location evidence="1">Cytoskeleton</location>
        <location evidence="1">Microtubule organizing center</location>
        <location evidence="1">Centrosome</location>
    </subcellularLocation>
</comment>
<sequence length="903" mass="104235">MDRSEEPSATALHASRLSELSALHNASLDLHIRPSPLDRCGSQPPEGLSTSGSLDSIAGSASVSALGSLEAEKVKDFEQLSVTLSPSPVWASDGYGSNMSSELGTRLNVELAVTERLDANFVEYLQNRGVALEDQTDSTAGDEEPSLDLLSPELQVLLKRVYQEGCRVLTLSHRPAGDAPPSGWQTEKRALQQTVLSLRELLCKMAAKRLQTDGGDADWRAELLQAVRSVFDSERLSLHSELLDLITAHGHPDPAALTSHLEQLLKQQEERQRQSLEQLLCAEQHSLLAEVHSLHAQLRIASLQSQEQLQRLQGSLSATQEDGGQQQHQLRRQVELLEYRLQQEQTCAEDLRGSLRAEQGRAAEQCAVRRAEQGAVEQLKREVEESSVQLSTSSRAQEELQHQARRLRTRLENEEAERRLCEETAQLEQLQTQRLQEELEQERLRSRSRQEQEEQAQQVLQSQLQDLSAQITELRAVLEHERVANANLRLELQIEQSRCQALISQERNRTSDALTQLEDQRARCAQLTDALIQEKQDYSRKLEERLIQEKQDYSRKLEERLIQEKQDYSRKLEEKQDYSRKLEETQDYSRKLEERLIQEKQDYSRKLEEKQDYSRKLEERLIQEKQDYSRKLEEKQDYSRKLEERLIQEKQDYSRKLEERLIQEKQDYSRKLEEQDYSQELEERLIQEKQDYSRKMEERQDYSRKLEEVQQRDRKLVQELESQLGQVCRQREELAAQLKHLQEQATAEAQQNALRERPRRPEQPERDHRQQHRASEKVSAAPTASGLVDRVLEENLDLSSRLAALSQDKVALKHTVSCLERELQAQRRSQATREQLKSPEPVNAALLSEKLAWQKERSVLQAALRKAESDLSCISAEASDHSSSKMHRLYGKYLRCRSPLTAP</sequence>
<reference evidence="6" key="1">
    <citation type="journal article" date="2023" name="Science">
        <title>Genome structures resolve the early diversification of teleost fishes.</title>
        <authorList>
            <person name="Parey E."/>
            <person name="Louis A."/>
            <person name="Montfort J."/>
            <person name="Bouchez O."/>
            <person name="Roques C."/>
            <person name="Iampietro C."/>
            <person name="Lluch J."/>
            <person name="Castinel A."/>
            <person name="Donnadieu C."/>
            <person name="Desvignes T."/>
            <person name="Floi Bucao C."/>
            <person name="Jouanno E."/>
            <person name="Wen M."/>
            <person name="Mejri S."/>
            <person name="Dirks R."/>
            <person name="Jansen H."/>
            <person name="Henkel C."/>
            <person name="Chen W.J."/>
            <person name="Zahm M."/>
            <person name="Cabau C."/>
            <person name="Klopp C."/>
            <person name="Thompson A.W."/>
            <person name="Robinson-Rechavi M."/>
            <person name="Braasch I."/>
            <person name="Lecointre G."/>
            <person name="Bobe J."/>
            <person name="Postlethwait J.H."/>
            <person name="Berthelot C."/>
            <person name="Roest Crollius H."/>
            <person name="Guiguen Y."/>
        </authorList>
    </citation>
    <scope>NUCLEOTIDE SEQUENCE</scope>
    <source>
        <strain evidence="6">NC1722</strain>
    </source>
</reference>
<protein>
    <submittedName>
        <fullName evidence="6">Uncharacterized protein</fullName>
    </submittedName>
</protein>
<dbReference type="PANTHER" id="PTHR44981:SF3">
    <property type="entry name" value="PERICENTRIN"/>
    <property type="match status" value="1"/>
</dbReference>
<feature type="region of interest" description="Disordered" evidence="5">
    <location>
        <begin position="34"/>
        <end position="54"/>
    </location>
</feature>
<comment type="caution">
    <text evidence="6">The sequence shown here is derived from an EMBL/GenBank/DDBJ whole genome shotgun (WGS) entry which is preliminary data.</text>
</comment>
<evidence type="ECO:0000256" key="2">
    <source>
        <dbReference type="ARBA" id="ARBA00022490"/>
    </source>
</evidence>
<accession>A0AAD7R6N6</accession>
<evidence type="ECO:0000313" key="7">
    <source>
        <dbReference type="Proteomes" id="UP001221898"/>
    </source>
</evidence>
<evidence type="ECO:0000256" key="3">
    <source>
        <dbReference type="ARBA" id="ARBA00023054"/>
    </source>
</evidence>
<dbReference type="InterPro" id="IPR028745">
    <property type="entry name" value="AKAP9/Pericentrin"/>
</dbReference>
<feature type="compositionally biased region" description="Polar residues" evidence="5">
    <location>
        <begin position="386"/>
        <end position="395"/>
    </location>
</feature>
<feature type="region of interest" description="Disordered" evidence="5">
    <location>
        <begin position="741"/>
        <end position="786"/>
    </location>
</feature>
<keyword evidence="3" id="KW-0175">Coiled coil</keyword>
<keyword evidence="2" id="KW-0963">Cytoplasm</keyword>
<dbReference type="GO" id="GO:0007165">
    <property type="term" value="P:signal transduction"/>
    <property type="evidence" value="ECO:0007669"/>
    <property type="project" value="InterPro"/>
</dbReference>
<proteinExistence type="predicted"/>
<feature type="compositionally biased region" description="Low complexity" evidence="5">
    <location>
        <begin position="743"/>
        <end position="753"/>
    </location>
</feature>
<evidence type="ECO:0000313" key="6">
    <source>
        <dbReference type="EMBL" id="KAJ8367067.1"/>
    </source>
</evidence>
<evidence type="ECO:0000256" key="5">
    <source>
        <dbReference type="SAM" id="MobiDB-lite"/>
    </source>
</evidence>
<feature type="compositionally biased region" description="Basic and acidic residues" evidence="5">
    <location>
        <begin position="754"/>
        <end position="776"/>
    </location>
</feature>
<keyword evidence="4" id="KW-0206">Cytoskeleton</keyword>
<dbReference type="GO" id="GO:0060090">
    <property type="term" value="F:molecular adaptor activity"/>
    <property type="evidence" value="ECO:0007669"/>
    <property type="project" value="InterPro"/>
</dbReference>
<evidence type="ECO:0000256" key="4">
    <source>
        <dbReference type="ARBA" id="ARBA00023212"/>
    </source>
</evidence>
<keyword evidence="7" id="KW-1185">Reference proteome</keyword>
<feature type="region of interest" description="Disordered" evidence="5">
    <location>
        <begin position="381"/>
        <end position="401"/>
    </location>
</feature>
<dbReference type="Proteomes" id="UP001221898">
    <property type="component" value="Unassembled WGS sequence"/>
</dbReference>